<keyword evidence="2" id="KW-1185">Reference proteome</keyword>
<dbReference type="AlphaFoldDB" id="A0A1H7PF29"/>
<evidence type="ECO:0000313" key="1">
    <source>
        <dbReference type="EMBL" id="SEL34239.1"/>
    </source>
</evidence>
<sequence>MLITCLPLKRTQQILFSIYREYVASPKTMRHKPNITLFLGKTDTCKEMLQVGNHRCN</sequence>
<accession>A0A1H7PF29</accession>
<reference evidence="2" key="1">
    <citation type="submission" date="2016-10" db="EMBL/GenBank/DDBJ databases">
        <authorList>
            <person name="Varghese N."/>
            <person name="Submissions S."/>
        </authorList>
    </citation>
    <scope>NUCLEOTIDE SEQUENCE [LARGE SCALE GENOMIC DNA]</scope>
    <source>
        <strain evidence="2">Jip14</strain>
    </source>
</reference>
<evidence type="ECO:0000313" key="2">
    <source>
        <dbReference type="Proteomes" id="UP000198916"/>
    </source>
</evidence>
<dbReference type="Proteomes" id="UP000198916">
    <property type="component" value="Unassembled WGS sequence"/>
</dbReference>
<organism evidence="1 2">
    <name type="scientific">Parapedobacter koreensis</name>
    <dbReference type="NCBI Taxonomy" id="332977"/>
    <lineage>
        <taxon>Bacteria</taxon>
        <taxon>Pseudomonadati</taxon>
        <taxon>Bacteroidota</taxon>
        <taxon>Sphingobacteriia</taxon>
        <taxon>Sphingobacteriales</taxon>
        <taxon>Sphingobacteriaceae</taxon>
        <taxon>Parapedobacter</taxon>
    </lineage>
</organism>
<dbReference type="STRING" id="332977.SAMN05421740_104341"/>
<name>A0A1H7PF29_9SPHI</name>
<dbReference type="EMBL" id="FNZR01000004">
    <property type="protein sequence ID" value="SEL34239.1"/>
    <property type="molecule type" value="Genomic_DNA"/>
</dbReference>
<gene>
    <name evidence="1" type="ORF">SAMN05421740_104341</name>
</gene>
<protein>
    <submittedName>
        <fullName evidence="1">Uncharacterized protein</fullName>
    </submittedName>
</protein>
<proteinExistence type="predicted"/>